<dbReference type="GO" id="GO:0034975">
    <property type="term" value="P:protein folding in endoplasmic reticulum"/>
    <property type="evidence" value="ECO:0007669"/>
    <property type="project" value="InterPro"/>
</dbReference>
<comment type="cofactor">
    <cofactor evidence="1">
        <name>FAD</name>
        <dbReference type="ChEBI" id="CHEBI:57692"/>
    </cofactor>
</comment>
<proteinExistence type="inferred from homology"/>
<sequence>MSMSLLLKIAVFICLWSSTFAYFYSQNNGNNDKLCFCQLEGTIDDCTCNVDTVDHFNNMKIYPRLNSLLSSDYFRFYKVNLKQQCPFWADDSRCAMKFCSVQPCDERDVPEGIKGFSMESPAFKYTKDAQKSAIVDCGSDLNAELSYLNTSISDKAHLGFQLWADHDEAQDNFCILDDHQEGAEYVDLSLNPERYTGYKGDSAHRIWRSIYLENCF</sequence>
<evidence type="ECO:0000256" key="2">
    <source>
        <dbReference type="ARBA" id="ARBA00004367"/>
    </source>
</evidence>
<evidence type="ECO:0000256" key="10">
    <source>
        <dbReference type="ARBA" id="ARBA00022982"/>
    </source>
</evidence>
<comment type="subunit">
    <text evidence="4">May function both as a monomer and a homodimer.</text>
</comment>
<evidence type="ECO:0000256" key="5">
    <source>
        <dbReference type="ARBA" id="ARBA00022448"/>
    </source>
</evidence>
<organism evidence="16 17">
    <name type="scientific">Phlebotomus papatasi</name>
    <name type="common">Sandfly</name>
    <dbReference type="NCBI Taxonomy" id="29031"/>
    <lineage>
        <taxon>Eukaryota</taxon>
        <taxon>Metazoa</taxon>
        <taxon>Ecdysozoa</taxon>
        <taxon>Arthropoda</taxon>
        <taxon>Hexapoda</taxon>
        <taxon>Insecta</taxon>
        <taxon>Pterygota</taxon>
        <taxon>Neoptera</taxon>
        <taxon>Endopterygota</taxon>
        <taxon>Diptera</taxon>
        <taxon>Nematocera</taxon>
        <taxon>Psychodoidea</taxon>
        <taxon>Psychodidae</taxon>
        <taxon>Phlebotomus</taxon>
        <taxon>Phlebotomus</taxon>
    </lineage>
</organism>
<comment type="subcellular location">
    <subcellularLocation>
        <location evidence="2">Endoplasmic reticulum membrane</location>
        <topology evidence="2">Peripheral membrane protein</topology>
        <orientation evidence="2">Lumenal side</orientation>
    </subcellularLocation>
</comment>
<evidence type="ECO:0000256" key="8">
    <source>
        <dbReference type="ARBA" id="ARBA00022824"/>
    </source>
</evidence>
<evidence type="ECO:0000256" key="1">
    <source>
        <dbReference type="ARBA" id="ARBA00001974"/>
    </source>
</evidence>
<keyword evidence="11" id="KW-0560">Oxidoreductase</keyword>
<evidence type="ECO:0000313" key="16">
    <source>
        <dbReference type="EnsemblMetazoa" id="PPAI007882-PA"/>
    </source>
</evidence>
<evidence type="ECO:0000256" key="4">
    <source>
        <dbReference type="ARBA" id="ARBA00011802"/>
    </source>
</evidence>
<evidence type="ECO:0000313" key="17">
    <source>
        <dbReference type="Proteomes" id="UP000092462"/>
    </source>
</evidence>
<evidence type="ECO:0000256" key="7">
    <source>
        <dbReference type="ARBA" id="ARBA00022729"/>
    </source>
</evidence>
<keyword evidence="9" id="KW-0274">FAD</keyword>
<evidence type="ECO:0000256" key="12">
    <source>
        <dbReference type="ARBA" id="ARBA00023136"/>
    </source>
</evidence>
<protein>
    <submittedName>
        <fullName evidence="16">Uncharacterized protein</fullName>
    </submittedName>
</protein>
<dbReference type="SUPFAM" id="SSF110019">
    <property type="entry name" value="ERO1-like"/>
    <property type="match status" value="1"/>
</dbReference>
<keyword evidence="7" id="KW-0732">Signal</keyword>
<keyword evidence="15" id="KW-0676">Redox-active center</keyword>
<dbReference type="InterPro" id="IPR007266">
    <property type="entry name" value="Ero1"/>
</dbReference>
<comment type="similarity">
    <text evidence="3">Belongs to the EROs family.</text>
</comment>
<keyword evidence="12" id="KW-0472">Membrane</keyword>
<dbReference type="Proteomes" id="UP000092462">
    <property type="component" value="Unassembled WGS sequence"/>
</dbReference>
<dbReference type="GO" id="GO:0071949">
    <property type="term" value="F:FAD binding"/>
    <property type="evidence" value="ECO:0007669"/>
    <property type="project" value="InterPro"/>
</dbReference>
<evidence type="ECO:0000256" key="6">
    <source>
        <dbReference type="ARBA" id="ARBA00022630"/>
    </source>
</evidence>
<keyword evidence="17" id="KW-1185">Reference proteome</keyword>
<reference evidence="16" key="1">
    <citation type="submission" date="2022-08" db="UniProtKB">
        <authorList>
            <consortium name="EnsemblMetazoa"/>
        </authorList>
    </citation>
    <scope>IDENTIFICATION</scope>
    <source>
        <strain evidence="16">Israel</strain>
    </source>
</reference>
<keyword evidence="6" id="KW-0285">Flavoprotein</keyword>
<keyword evidence="8" id="KW-0256">Endoplasmic reticulum</keyword>
<dbReference type="AlphaFoldDB" id="A0A1B0DI98"/>
<evidence type="ECO:0000256" key="3">
    <source>
        <dbReference type="ARBA" id="ARBA00008277"/>
    </source>
</evidence>
<dbReference type="GO" id="GO:0015035">
    <property type="term" value="F:protein-disulfide reductase activity"/>
    <property type="evidence" value="ECO:0007669"/>
    <property type="project" value="InterPro"/>
</dbReference>
<dbReference type="InterPro" id="IPR037192">
    <property type="entry name" value="ERO1-like_sf"/>
</dbReference>
<keyword evidence="13" id="KW-1015">Disulfide bond</keyword>
<dbReference type="Pfam" id="PF04137">
    <property type="entry name" value="ERO1"/>
    <property type="match status" value="1"/>
</dbReference>
<dbReference type="EnsemblMetazoa" id="PPAI007882-RA">
    <property type="protein sequence ID" value="PPAI007882-PA"/>
    <property type="gene ID" value="PPAI007882"/>
</dbReference>
<keyword evidence="14" id="KW-0325">Glycoprotein</keyword>
<dbReference type="PANTHER" id="PTHR12613">
    <property type="entry name" value="ERO1-RELATED"/>
    <property type="match status" value="1"/>
</dbReference>
<evidence type="ECO:0000256" key="13">
    <source>
        <dbReference type="ARBA" id="ARBA00023157"/>
    </source>
</evidence>
<evidence type="ECO:0000256" key="9">
    <source>
        <dbReference type="ARBA" id="ARBA00022827"/>
    </source>
</evidence>
<evidence type="ECO:0000256" key="11">
    <source>
        <dbReference type="ARBA" id="ARBA00023002"/>
    </source>
</evidence>
<evidence type="ECO:0000256" key="15">
    <source>
        <dbReference type="ARBA" id="ARBA00023284"/>
    </source>
</evidence>
<accession>A0A1B0DI98</accession>
<dbReference type="GO" id="GO:0016972">
    <property type="term" value="F:thiol oxidase activity"/>
    <property type="evidence" value="ECO:0007669"/>
    <property type="project" value="InterPro"/>
</dbReference>
<dbReference type="VEuPathDB" id="VectorBase:PPAI007882"/>
<dbReference type="GO" id="GO:0005789">
    <property type="term" value="C:endoplasmic reticulum membrane"/>
    <property type="evidence" value="ECO:0007669"/>
    <property type="project" value="UniProtKB-SubCell"/>
</dbReference>
<dbReference type="EMBL" id="AJVK01034320">
    <property type="status" value="NOT_ANNOTATED_CDS"/>
    <property type="molecule type" value="Genomic_DNA"/>
</dbReference>
<dbReference type="VEuPathDB" id="VectorBase:PPAPM1_001333"/>
<keyword evidence="10" id="KW-0249">Electron transport</keyword>
<dbReference type="PANTHER" id="PTHR12613:SF0">
    <property type="entry name" value="ERO1-LIKE PROTEIN"/>
    <property type="match status" value="1"/>
</dbReference>
<keyword evidence="5" id="KW-0813">Transport</keyword>
<name>A0A1B0DI98_PHLPP</name>
<evidence type="ECO:0000256" key="14">
    <source>
        <dbReference type="ARBA" id="ARBA00023180"/>
    </source>
</evidence>